<organism evidence="1 2">
    <name type="scientific">Paenalcaligenes hominis</name>
    <dbReference type="NCBI Taxonomy" id="643674"/>
    <lineage>
        <taxon>Bacteria</taxon>
        <taxon>Pseudomonadati</taxon>
        <taxon>Pseudomonadota</taxon>
        <taxon>Betaproteobacteria</taxon>
        <taxon>Burkholderiales</taxon>
        <taxon>Alcaligenaceae</taxon>
        <taxon>Paenalcaligenes</taxon>
    </lineage>
</organism>
<dbReference type="EMBL" id="JAATIZ010000001">
    <property type="protein sequence ID" value="NJB64302.1"/>
    <property type="molecule type" value="Genomic_DNA"/>
</dbReference>
<evidence type="ECO:0000313" key="2">
    <source>
        <dbReference type="Proteomes" id="UP000783934"/>
    </source>
</evidence>
<comment type="caution">
    <text evidence="1">The sequence shown here is derived from an EMBL/GenBank/DDBJ whole genome shotgun (WGS) entry which is preliminary data.</text>
</comment>
<protein>
    <submittedName>
        <fullName evidence="1">Phage recombination protein Bet</fullName>
    </submittedName>
</protein>
<proteinExistence type="predicted"/>
<sequence length="253" mass="28188">MSKQSALTTLAQQLNINEGEVQSLVTNTLMKAKDGKQPTNEELITFLAIASEYRLNPLTKEIYAFANRGAIQPIVSIDGWLKIINQHPQFDGMEFVDNVAGNSSLDSVTCKIYRKDRSRPTEVTEYMAECKGVSEPWKRWPARMLRHKATIQAARYAFGLSGIVDPDEAERIQSSEEKYMGAAQTVKTTDQVAQALPYYPADGFEEQLATWQSYIDAGRATPERIIATVESKYQLSEDQKAAINALVSNEVAA</sequence>
<dbReference type="Proteomes" id="UP000783934">
    <property type="component" value="Unassembled WGS sequence"/>
</dbReference>
<dbReference type="Pfam" id="PF03837">
    <property type="entry name" value="RecT"/>
    <property type="match status" value="1"/>
</dbReference>
<keyword evidence="2" id="KW-1185">Reference proteome</keyword>
<dbReference type="InterPro" id="IPR018330">
    <property type="entry name" value="RecT_fam"/>
</dbReference>
<name>A0ABX0WM38_9BURK</name>
<gene>
    <name evidence="1" type="ORF">GGR41_000523</name>
</gene>
<evidence type="ECO:0000313" key="1">
    <source>
        <dbReference type="EMBL" id="NJB64302.1"/>
    </source>
</evidence>
<accession>A0ABX0WM38</accession>
<dbReference type="RefSeq" id="WP_167660508.1">
    <property type="nucleotide sequence ID" value="NZ_BMCQ01000004.1"/>
</dbReference>
<reference evidence="1 2" key="1">
    <citation type="submission" date="2020-03" db="EMBL/GenBank/DDBJ databases">
        <title>Genomic Encyclopedia of Type Strains, Phase IV (KMG-IV): sequencing the most valuable type-strain genomes for metagenomic binning, comparative biology and taxonomic classification.</title>
        <authorList>
            <person name="Goeker M."/>
        </authorList>
    </citation>
    <scope>NUCLEOTIDE SEQUENCE [LARGE SCALE GENOMIC DNA]</scope>
    <source>
        <strain evidence="1 2">DSM 26613</strain>
    </source>
</reference>